<dbReference type="EMBL" id="BTSY01000004">
    <property type="protein sequence ID" value="GMT26092.1"/>
    <property type="molecule type" value="Genomic_DNA"/>
</dbReference>
<reference evidence="2" key="1">
    <citation type="submission" date="2023-10" db="EMBL/GenBank/DDBJ databases">
        <title>Genome assembly of Pristionchus species.</title>
        <authorList>
            <person name="Yoshida K."/>
            <person name="Sommer R.J."/>
        </authorList>
    </citation>
    <scope>NUCLEOTIDE SEQUENCE</scope>
    <source>
        <strain evidence="2">RS5133</strain>
    </source>
</reference>
<keyword evidence="3" id="KW-1185">Reference proteome</keyword>
<dbReference type="AlphaFoldDB" id="A0AAV5W2N9"/>
<feature type="non-terminal residue" evidence="2">
    <location>
        <position position="147"/>
    </location>
</feature>
<gene>
    <name evidence="2" type="ORF">PFISCL1PPCAC_17389</name>
</gene>
<evidence type="ECO:0000256" key="1">
    <source>
        <dbReference type="SAM" id="SignalP"/>
    </source>
</evidence>
<feature type="signal peptide" evidence="1">
    <location>
        <begin position="1"/>
        <end position="21"/>
    </location>
</feature>
<dbReference type="Proteomes" id="UP001432322">
    <property type="component" value="Unassembled WGS sequence"/>
</dbReference>
<feature type="chain" id="PRO_5043405913" evidence="1">
    <location>
        <begin position="22"/>
        <end position="147"/>
    </location>
</feature>
<name>A0AAV5W2N9_9BILA</name>
<protein>
    <submittedName>
        <fullName evidence="2">Uncharacterized protein</fullName>
    </submittedName>
</protein>
<evidence type="ECO:0000313" key="3">
    <source>
        <dbReference type="Proteomes" id="UP001432322"/>
    </source>
</evidence>
<organism evidence="2 3">
    <name type="scientific">Pristionchus fissidentatus</name>
    <dbReference type="NCBI Taxonomy" id="1538716"/>
    <lineage>
        <taxon>Eukaryota</taxon>
        <taxon>Metazoa</taxon>
        <taxon>Ecdysozoa</taxon>
        <taxon>Nematoda</taxon>
        <taxon>Chromadorea</taxon>
        <taxon>Rhabditida</taxon>
        <taxon>Rhabditina</taxon>
        <taxon>Diplogasteromorpha</taxon>
        <taxon>Diplogasteroidea</taxon>
        <taxon>Neodiplogasteridae</taxon>
        <taxon>Pristionchus</taxon>
    </lineage>
</organism>
<feature type="non-terminal residue" evidence="2">
    <location>
        <position position="1"/>
    </location>
</feature>
<sequence length="147" mass="16877">LLFLFLFFILILFDHDRLIDGRHGGSARSHSRGRRDRIAPGRRLLQGARRQRVAHLVRPHESLENVVGGRFETRGGRRHGARFAADAMTRRSYGCSSRHLRHSPQACAQIGDAELLHLGRDGWRGWCDRCSRLRLLLQLPCLLQLLQ</sequence>
<evidence type="ECO:0000313" key="2">
    <source>
        <dbReference type="EMBL" id="GMT26092.1"/>
    </source>
</evidence>
<keyword evidence="1" id="KW-0732">Signal</keyword>
<accession>A0AAV5W2N9</accession>
<comment type="caution">
    <text evidence="2">The sequence shown here is derived from an EMBL/GenBank/DDBJ whole genome shotgun (WGS) entry which is preliminary data.</text>
</comment>
<proteinExistence type="predicted"/>